<comment type="similarity">
    <text evidence="1">Belongs to the heat shock protein 70 family.</text>
</comment>
<name>A0ABY7EVQ7_MYAAR</name>
<accession>A0ABY7EVQ7</accession>
<reference evidence="4" key="1">
    <citation type="submission" date="2022-11" db="EMBL/GenBank/DDBJ databases">
        <title>Centuries of genome instability and evolution in soft-shell clam transmissible cancer (bioRxiv).</title>
        <authorList>
            <person name="Hart S.F.M."/>
            <person name="Yonemitsu M.A."/>
            <person name="Giersch R.M."/>
            <person name="Beal B.F."/>
            <person name="Arriagada G."/>
            <person name="Davis B.W."/>
            <person name="Ostrander E.A."/>
            <person name="Goff S.P."/>
            <person name="Metzger M.J."/>
        </authorList>
    </citation>
    <scope>NUCLEOTIDE SEQUENCE</scope>
    <source>
        <strain evidence="4">MELC-2E11</strain>
        <tissue evidence="4">Siphon/mantle</tissue>
    </source>
</reference>
<dbReference type="PANTHER" id="PTHR14187:SF5">
    <property type="entry name" value="HEAT SHOCK 70 KDA PROTEIN 12A"/>
    <property type="match status" value="1"/>
</dbReference>
<keyword evidence="2" id="KW-0547">Nucleotide-binding</keyword>
<dbReference type="InterPro" id="IPR013126">
    <property type="entry name" value="Hsp_70_fam"/>
</dbReference>
<sequence>MSTIYFAKEPPEPVTMSTFLVVASIDFGTTYSGWAYSFRHEFEENPAKVNAKTWHGGNFVSLKGPTCVLIKPDGKTIEAFGYDAETQYADLAAENKHKEWYYFRRFKMKLFDKETLTMSLEIEDEDGKRLKASTVFSLSIRYLKDDLMKTSSDKLSGDITHKDIHWVITVPAIWSEPAKKFMREAAREAGIPFGQLSICLEPEAASIYCRHLLMEKSSDTSVSTFKPGTKYLVLDAGGGTVDITVHEITQEGKLKELLQASGGAWGGTKVDDAFLELFNKIAGVNIIERLKSENMEDYLELIRNFEVKKRDIIDKPGITVIRIPISLMELAEEMTGKSLKQLLQNSPYKESIRQDKDKLKFDTSVLVSIFNTTIENIVGHVGTLFQKTATGCQTVLMVGGFSDSKLLQDKVKVAFNKKTLIVPPDAGLAVLKGAVVFGHNRREIVSRIARYSYGLSACVKFEPKSHPEEKLIIVEGKPKCKGCFSTLVRKYETVDMETACKQKGFSPLRPFSYFDANLYCSSKEYPQYVDEEGCHHIGRFKVNCRDKFGNIGSANLSLLFGGTEVEARAVLQSTLEEATATFDLPD</sequence>
<evidence type="ECO:0000256" key="3">
    <source>
        <dbReference type="ARBA" id="ARBA00022840"/>
    </source>
</evidence>
<gene>
    <name evidence="4" type="ORF">MAR_004152</name>
</gene>
<dbReference type="Proteomes" id="UP001164746">
    <property type="component" value="Chromosome 9"/>
</dbReference>
<proteinExistence type="inferred from homology"/>
<dbReference type="CDD" id="cd10229">
    <property type="entry name" value="ASKHA_NBD_HSP70_HSPA12"/>
    <property type="match status" value="1"/>
</dbReference>
<evidence type="ECO:0000256" key="2">
    <source>
        <dbReference type="ARBA" id="ARBA00022741"/>
    </source>
</evidence>
<keyword evidence="3" id="KW-0067">ATP-binding</keyword>
<keyword evidence="5" id="KW-1185">Reference proteome</keyword>
<evidence type="ECO:0000313" key="4">
    <source>
        <dbReference type="EMBL" id="WAR14047.1"/>
    </source>
</evidence>
<organism evidence="4 5">
    <name type="scientific">Mya arenaria</name>
    <name type="common">Soft-shell clam</name>
    <dbReference type="NCBI Taxonomy" id="6604"/>
    <lineage>
        <taxon>Eukaryota</taxon>
        <taxon>Metazoa</taxon>
        <taxon>Spiralia</taxon>
        <taxon>Lophotrochozoa</taxon>
        <taxon>Mollusca</taxon>
        <taxon>Bivalvia</taxon>
        <taxon>Autobranchia</taxon>
        <taxon>Heteroconchia</taxon>
        <taxon>Euheterodonta</taxon>
        <taxon>Imparidentia</taxon>
        <taxon>Neoheterodontei</taxon>
        <taxon>Myida</taxon>
        <taxon>Myoidea</taxon>
        <taxon>Myidae</taxon>
        <taxon>Mya</taxon>
    </lineage>
</organism>
<dbReference type="SUPFAM" id="SSF53067">
    <property type="entry name" value="Actin-like ATPase domain"/>
    <property type="match status" value="2"/>
</dbReference>
<dbReference type="Pfam" id="PF00012">
    <property type="entry name" value="HSP70"/>
    <property type="match status" value="1"/>
</dbReference>
<evidence type="ECO:0000256" key="1">
    <source>
        <dbReference type="ARBA" id="ARBA00007381"/>
    </source>
</evidence>
<evidence type="ECO:0000313" key="5">
    <source>
        <dbReference type="Proteomes" id="UP001164746"/>
    </source>
</evidence>
<dbReference type="Gene3D" id="3.30.420.40">
    <property type="match status" value="2"/>
</dbReference>
<dbReference type="EMBL" id="CP111020">
    <property type="protein sequence ID" value="WAR14047.1"/>
    <property type="molecule type" value="Genomic_DNA"/>
</dbReference>
<dbReference type="InterPro" id="IPR043129">
    <property type="entry name" value="ATPase_NBD"/>
</dbReference>
<protein>
    <submittedName>
        <fullName evidence="4">HS12A-like protein</fullName>
    </submittedName>
</protein>
<dbReference type="PANTHER" id="PTHR14187">
    <property type="entry name" value="ALPHA KINASE/ELONGATION FACTOR 2 KINASE"/>
    <property type="match status" value="1"/>
</dbReference>